<dbReference type="EMBL" id="VUMM01000016">
    <property type="protein sequence ID" value="MSS01946.1"/>
    <property type="molecule type" value="Genomic_DNA"/>
</dbReference>
<dbReference type="GO" id="GO:0005886">
    <property type="term" value="C:plasma membrane"/>
    <property type="evidence" value="ECO:0007669"/>
    <property type="project" value="TreeGrafter"/>
</dbReference>
<evidence type="ECO:0000313" key="3">
    <source>
        <dbReference type="Proteomes" id="UP000470082"/>
    </source>
</evidence>
<dbReference type="GO" id="GO:0009401">
    <property type="term" value="P:phosphoenolpyruvate-dependent sugar phosphotransferase system"/>
    <property type="evidence" value="ECO:0007669"/>
    <property type="project" value="InterPro"/>
</dbReference>
<dbReference type="PANTHER" id="PTHR32502:SF23">
    <property type="entry name" value="TRANSPORT PROTEIN, PTS SYSTEM"/>
    <property type="match status" value="1"/>
</dbReference>
<keyword evidence="1" id="KW-0472">Membrane</keyword>
<comment type="caution">
    <text evidence="2">The sequence shown here is derived from an EMBL/GenBank/DDBJ whole genome shotgun (WGS) entry which is preliminary data.</text>
</comment>
<dbReference type="PROSITE" id="PS51108">
    <property type="entry name" value="PTS_EIID"/>
    <property type="match status" value="1"/>
</dbReference>
<proteinExistence type="predicted"/>
<dbReference type="Pfam" id="PF03613">
    <property type="entry name" value="EIID-AGA"/>
    <property type="match status" value="1"/>
</dbReference>
<dbReference type="InterPro" id="IPR004704">
    <property type="entry name" value="PTS_IID_man"/>
</dbReference>
<dbReference type="InterPro" id="IPR050303">
    <property type="entry name" value="GatZ_KbaZ_carbometab"/>
</dbReference>
<dbReference type="PANTHER" id="PTHR32502">
    <property type="entry name" value="N-ACETYLGALACTOSAMINE PERMEASE II COMPONENT-RELATED"/>
    <property type="match status" value="1"/>
</dbReference>
<dbReference type="Proteomes" id="UP000470082">
    <property type="component" value="Unassembled WGS sequence"/>
</dbReference>
<name>A0A7X2N3U8_9FIRM</name>
<accession>A0A7X2N3U8</accession>
<dbReference type="RefSeq" id="WP_154460690.1">
    <property type="nucleotide sequence ID" value="NZ_VUMM01000016.1"/>
</dbReference>
<sequence>MSSKNDGYNGIVTKKDLQRIFVRSIPTELSWNYERQMNMAYAWSLLPVLRKIYPDKEERTKVLQRHLEFYNTTPYIITLPLGITTAMEEQRAKDIDNFDETSITNVKVAMMGPLAGIGDSIFWGTLRIIATGIGTSLALTGNPLGPILYWLIYNVPGLIIRYQLTFLGYKLGSDVIVKANESGMMDKFTNAAAVVGLMVAGAMTAGNVFVTIPLSFGAEGMETSIQSIFDGIVPGILPLCVFGITWWMLKKKISPIAIMFILMAVGIAGAFFGVLA</sequence>
<gene>
    <name evidence="2" type="ORF">FYJ50_07550</name>
</gene>
<organism evidence="2 3">
    <name type="scientific">Floccifex porci</name>
    <dbReference type="NCBI Taxonomy" id="2606629"/>
    <lineage>
        <taxon>Bacteria</taxon>
        <taxon>Bacillati</taxon>
        <taxon>Bacillota</taxon>
        <taxon>Erysipelotrichia</taxon>
        <taxon>Erysipelotrichales</taxon>
        <taxon>Erysipelotrichaceae</taxon>
        <taxon>Floccifex</taxon>
    </lineage>
</organism>
<keyword evidence="3" id="KW-1185">Reference proteome</keyword>
<evidence type="ECO:0000313" key="2">
    <source>
        <dbReference type="EMBL" id="MSS01946.1"/>
    </source>
</evidence>
<dbReference type="AlphaFoldDB" id="A0A7X2N3U8"/>
<feature type="transmembrane region" description="Helical" evidence="1">
    <location>
        <begin position="190"/>
        <end position="216"/>
    </location>
</feature>
<feature type="transmembrane region" description="Helical" evidence="1">
    <location>
        <begin position="147"/>
        <end position="169"/>
    </location>
</feature>
<keyword evidence="1" id="KW-1133">Transmembrane helix</keyword>
<keyword evidence="1" id="KW-0812">Transmembrane</keyword>
<feature type="transmembrane region" description="Helical" evidence="1">
    <location>
        <begin position="256"/>
        <end position="275"/>
    </location>
</feature>
<feature type="transmembrane region" description="Helical" evidence="1">
    <location>
        <begin position="228"/>
        <end position="249"/>
    </location>
</feature>
<reference evidence="2 3" key="1">
    <citation type="submission" date="2019-08" db="EMBL/GenBank/DDBJ databases">
        <title>In-depth cultivation of the pig gut microbiome towards novel bacterial diversity and tailored functional studies.</title>
        <authorList>
            <person name="Wylensek D."/>
            <person name="Hitch T.C.A."/>
            <person name="Clavel T."/>
        </authorList>
    </citation>
    <scope>NUCLEOTIDE SEQUENCE [LARGE SCALE GENOMIC DNA]</scope>
    <source>
        <strain evidence="2 3">LKV-178-WT-2G</strain>
    </source>
</reference>
<protein>
    <submittedName>
        <fullName evidence="2">PTS system mannose/fructose/sorbose family transporter subunit IID</fullName>
    </submittedName>
</protein>
<evidence type="ECO:0000256" key="1">
    <source>
        <dbReference type="SAM" id="Phobius"/>
    </source>
</evidence>
<feature type="transmembrane region" description="Helical" evidence="1">
    <location>
        <begin position="120"/>
        <end position="141"/>
    </location>
</feature>